<evidence type="ECO:0000259" key="4">
    <source>
        <dbReference type="Pfam" id="PF25888"/>
    </source>
</evidence>
<proteinExistence type="inferred from homology"/>
<accession>A0A084U305</accession>
<comment type="similarity">
    <text evidence="1">Belongs to the DnaB/DnaD family.</text>
</comment>
<comment type="caution">
    <text evidence="5">The sequence shown here is derived from an EMBL/GenBank/DDBJ whole genome shotgun (WGS) entry which is preliminary data.</text>
</comment>
<dbReference type="InterPro" id="IPR058660">
    <property type="entry name" value="WHD_DnaB"/>
</dbReference>
<evidence type="ECO:0000256" key="1">
    <source>
        <dbReference type="ARBA" id="ARBA00093462"/>
    </source>
</evidence>
<dbReference type="Proteomes" id="UP000028523">
    <property type="component" value="Unassembled WGS sequence"/>
</dbReference>
<name>A0A084U305_MALIO</name>
<dbReference type="AlphaFoldDB" id="A0A084U305"/>
<dbReference type="InterPro" id="IPR006343">
    <property type="entry name" value="DnaB/C_C"/>
</dbReference>
<gene>
    <name evidence="5" type="primary">dnaB</name>
    <name evidence="5" type="ORF">P271_173</name>
</gene>
<evidence type="ECO:0000256" key="2">
    <source>
        <dbReference type="SAM" id="MobiDB-lite"/>
    </source>
</evidence>
<feature type="domain" description="DnaB/C C-terminal" evidence="3">
    <location>
        <begin position="291"/>
        <end position="357"/>
    </location>
</feature>
<evidence type="ECO:0000313" key="6">
    <source>
        <dbReference type="Proteomes" id="UP000028523"/>
    </source>
</evidence>
<reference evidence="5 6" key="1">
    <citation type="journal article" date="2014" name="PLoS ONE">
        <title>Reduction of Hydrogen Peroxide Accumulation and Toxicity by a Catalase from Mycoplasma iowae.</title>
        <authorList>
            <person name="Pritchard R.E."/>
            <person name="Prassinos A.J."/>
            <person name="Osborne J.D."/>
            <person name="Raviv Z."/>
            <person name="Balish M.F."/>
        </authorList>
    </citation>
    <scope>NUCLEOTIDE SEQUENCE [LARGE SCALE GENOMIC DNA]</scope>
    <source>
        <strain evidence="5 6">DK-CPA</strain>
    </source>
</reference>
<dbReference type="Pfam" id="PF07261">
    <property type="entry name" value="DnaB_2"/>
    <property type="match status" value="1"/>
</dbReference>
<keyword evidence="6" id="KW-1185">Reference proteome</keyword>
<dbReference type="RefSeq" id="WP_036452304.1">
    <property type="nucleotide sequence ID" value="NZ_AWQU01000085.1"/>
</dbReference>
<sequence>MSNFLQSEYKYIYKTDINVNLAILNKAYAPLLSSKALAFYNFMYAELLIYNTVKFFTNHIGSIFKFLNITKKKEFDDIRNNLEALKLLNTYYEKSTNTYYFELLEPKKFGDLIENKKIESLLIEIIGENELHKLKTQFASAFVPDNVKKISENFDTYYSNNSKIRETLEFNFDKLYKSISKTSSLAINIDDVKSDINEYYINFDVSYENIEKAIYNSIVKKGNEFVVNKLLFLQEVSQFNKESVKLDFFNKIKLNRNKQMFVEKSSIDSLSNIFFDYKNLKSEQYLSAILKSEISDEEIEIINQLRNKYFLNDSLINIMIDFSIDKTHHKLNVKYLTKTARSFNLENIETVEQAYEYLMNPSSRNKRNKASKSSNSKKDLVGKIERGEGFSGEDISCKDDYEPLVDIEI</sequence>
<organism evidence="5 6">
    <name type="scientific">Malacoplasma iowae DK-CPA</name>
    <dbReference type="NCBI Taxonomy" id="1394179"/>
    <lineage>
        <taxon>Bacteria</taxon>
        <taxon>Bacillati</taxon>
        <taxon>Mycoplasmatota</taxon>
        <taxon>Mycoplasmoidales</taxon>
        <taxon>Mycoplasmoidaceae</taxon>
        <taxon>Malacoplasma</taxon>
    </lineage>
</organism>
<evidence type="ECO:0000259" key="3">
    <source>
        <dbReference type="Pfam" id="PF07261"/>
    </source>
</evidence>
<feature type="domain" description="Replicative helicase loading/DNA remodeling protein DnaB N-terminal winged helix" evidence="4">
    <location>
        <begin position="7"/>
        <end position="169"/>
    </location>
</feature>
<dbReference type="Pfam" id="PF25888">
    <property type="entry name" value="WHD_DnaB"/>
    <property type="match status" value="1"/>
</dbReference>
<evidence type="ECO:0000313" key="5">
    <source>
        <dbReference type="EMBL" id="KFB07341.1"/>
    </source>
</evidence>
<dbReference type="EMBL" id="AWQU01000085">
    <property type="protein sequence ID" value="KFB07341.1"/>
    <property type="molecule type" value="Genomic_DNA"/>
</dbReference>
<protein>
    <submittedName>
        <fullName evidence="5">Replication initiation/membrane attachment protein</fullName>
    </submittedName>
</protein>
<feature type="compositionally biased region" description="Basic and acidic residues" evidence="2">
    <location>
        <begin position="376"/>
        <end position="388"/>
    </location>
</feature>
<feature type="region of interest" description="Disordered" evidence="2">
    <location>
        <begin position="362"/>
        <end position="395"/>
    </location>
</feature>